<feature type="compositionally biased region" description="Basic and acidic residues" evidence="8">
    <location>
        <begin position="49"/>
        <end position="78"/>
    </location>
</feature>
<feature type="transmembrane region" description="Helical" evidence="9">
    <location>
        <begin position="140"/>
        <end position="158"/>
    </location>
</feature>
<protein>
    <submittedName>
        <fullName evidence="10">AI-2E family transporter</fullName>
    </submittedName>
</protein>
<evidence type="ECO:0000256" key="1">
    <source>
        <dbReference type="ARBA" id="ARBA00004651"/>
    </source>
</evidence>
<sequence>MEQERSGEDAQPDGVEADVVEAPAHEEPDAEPEPEPDQAEVTDPPSDVASRRSQSELLNNREVDEEVVHTTDGEVRPDEADDDAETIPVAEVRTPDPTHEHEAPEEESRVRVSLSPTLTILLGLAAGAVAISGLREVSGIIAPTFLAMTLIIAVYPVYKVLRRFLGSVISGLLLIVMLYGILAFLGASIGLAASRFATELARPEYTSTFTGLVRDGRDLLLEQGIEAQEIDEAISNFDLRNLTGLATSLANTITGLTTTMLFLLTVMIFLVMDAGGFKGRLSAIHRHKPDVADALVDFGYRVRKYWIVSTVFGILVAVIDYFALVWLGVPLAMTFGLLAFVTNYIPNIGFVLGLIPPAFIALLSGGVSTMIWVIAIYCVVNFVIQSIFQPKFTGDAVGINATTAFLSLVFWAYVFGALGALLAIPCTLLVKSLLIDRDPRARWINQFIASDPRERRSAQPT</sequence>
<keyword evidence="5 9" id="KW-0812">Transmembrane</keyword>
<feature type="region of interest" description="Disordered" evidence="8">
    <location>
        <begin position="1"/>
        <end position="109"/>
    </location>
</feature>
<dbReference type="RefSeq" id="WP_192910593.1">
    <property type="nucleotide sequence ID" value="NZ_CP062789.1"/>
</dbReference>
<keyword evidence="4" id="KW-1003">Cell membrane</keyword>
<dbReference type="GO" id="GO:0055085">
    <property type="term" value="P:transmembrane transport"/>
    <property type="evidence" value="ECO:0007669"/>
    <property type="project" value="TreeGrafter"/>
</dbReference>
<comment type="subcellular location">
    <subcellularLocation>
        <location evidence="1">Cell membrane</location>
        <topology evidence="1">Multi-pass membrane protein</topology>
    </subcellularLocation>
</comment>
<evidence type="ECO:0000256" key="9">
    <source>
        <dbReference type="SAM" id="Phobius"/>
    </source>
</evidence>
<evidence type="ECO:0000256" key="3">
    <source>
        <dbReference type="ARBA" id="ARBA00022448"/>
    </source>
</evidence>
<accession>A0A7L9IYU8</accession>
<evidence type="ECO:0000313" key="11">
    <source>
        <dbReference type="Proteomes" id="UP000593998"/>
    </source>
</evidence>
<evidence type="ECO:0000313" key="10">
    <source>
        <dbReference type="EMBL" id="QOK21905.1"/>
    </source>
</evidence>
<feature type="transmembrane region" description="Helical" evidence="9">
    <location>
        <begin position="305"/>
        <end position="324"/>
    </location>
</feature>
<feature type="transmembrane region" description="Helical" evidence="9">
    <location>
        <begin position="408"/>
        <end position="430"/>
    </location>
</feature>
<keyword evidence="3" id="KW-0813">Transport</keyword>
<evidence type="ECO:0000256" key="5">
    <source>
        <dbReference type="ARBA" id="ARBA00022692"/>
    </source>
</evidence>
<dbReference type="PANTHER" id="PTHR21716">
    <property type="entry name" value="TRANSMEMBRANE PROTEIN"/>
    <property type="match status" value="1"/>
</dbReference>
<evidence type="ECO:0000256" key="6">
    <source>
        <dbReference type="ARBA" id="ARBA00022989"/>
    </source>
</evidence>
<evidence type="ECO:0000256" key="2">
    <source>
        <dbReference type="ARBA" id="ARBA00009773"/>
    </source>
</evidence>
<feature type="transmembrane region" description="Helical" evidence="9">
    <location>
        <begin position="170"/>
        <end position="193"/>
    </location>
</feature>
<name>A0A7L9IYU8_9MICO</name>
<organism evidence="10 11">
    <name type="scientific">Janibacter indicus</name>
    <dbReference type="NCBI Taxonomy" id="857417"/>
    <lineage>
        <taxon>Bacteria</taxon>
        <taxon>Bacillati</taxon>
        <taxon>Actinomycetota</taxon>
        <taxon>Actinomycetes</taxon>
        <taxon>Micrococcales</taxon>
        <taxon>Intrasporangiaceae</taxon>
        <taxon>Janibacter</taxon>
    </lineage>
</organism>
<proteinExistence type="inferred from homology"/>
<feature type="transmembrane region" description="Helical" evidence="9">
    <location>
        <begin position="114"/>
        <end position="134"/>
    </location>
</feature>
<feature type="transmembrane region" description="Helical" evidence="9">
    <location>
        <begin position="344"/>
        <end position="363"/>
    </location>
</feature>
<feature type="transmembrane region" description="Helical" evidence="9">
    <location>
        <begin position="249"/>
        <end position="272"/>
    </location>
</feature>
<dbReference type="EMBL" id="CP062789">
    <property type="protein sequence ID" value="QOK21905.1"/>
    <property type="molecule type" value="Genomic_DNA"/>
</dbReference>
<comment type="similarity">
    <text evidence="2">Belongs to the autoinducer-2 exporter (AI-2E) (TC 2.A.86) family.</text>
</comment>
<gene>
    <name evidence="10" type="ORF">IGS73_12365</name>
</gene>
<dbReference type="InterPro" id="IPR002549">
    <property type="entry name" value="AI-2E-like"/>
</dbReference>
<dbReference type="Pfam" id="PF01594">
    <property type="entry name" value="AI-2E_transport"/>
    <property type="match status" value="1"/>
</dbReference>
<reference evidence="10 11" key="1">
    <citation type="submission" date="2020-10" db="EMBL/GenBank/DDBJ databases">
        <title>Janibacter indicus TT2 genome sequence.</title>
        <authorList>
            <person name="Lee K."/>
            <person name="Ganzorig M."/>
        </authorList>
    </citation>
    <scope>NUCLEOTIDE SEQUENCE [LARGE SCALE GENOMIC DNA]</scope>
    <source>
        <strain evidence="10 11">TT2</strain>
    </source>
</reference>
<dbReference type="Proteomes" id="UP000593998">
    <property type="component" value="Chromosome"/>
</dbReference>
<dbReference type="GO" id="GO:0005886">
    <property type="term" value="C:plasma membrane"/>
    <property type="evidence" value="ECO:0007669"/>
    <property type="project" value="UniProtKB-SubCell"/>
</dbReference>
<dbReference type="AlphaFoldDB" id="A0A7L9IYU8"/>
<feature type="transmembrane region" description="Helical" evidence="9">
    <location>
        <begin position="370"/>
        <end position="388"/>
    </location>
</feature>
<evidence type="ECO:0000256" key="7">
    <source>
        <dbReference type="ARBA" id="ARBA00023136"/>
    </source>
</evidence>
<feature type="compositionally biased region" description="Basic and acidic residues" evidence="8">
    <location>
        <begin position="93"/>
        <end position="109"/>
    </location>
</feature>
<keyword evidence="7 9" id="KW-0472">Membrane</keyword>
<evidence type="ECO:0000256" key="4">
    <source>
        <dbReference type="ARBA" id="ARBA00022475"/>
    </source>
</evidence>
<feature type="compositionally biased region" description="Acidic residues" evidence="8">
    <location>
        <begin position="28"/>
        <end position="40"/>
    </location>
</feature>
<dbReference type="PANTHER" id="PTHR21716:SF53">
    <property type="entry name" value="PERMEASE PERM-RELATED"/>
    <property type="match status" value="1"/>
</dbReference>
<keyword evidence="6 9" id="KW-1133">Transmembrane helix</keyword>
<evidence type="ECO:0000256" key="8">
    <source>
        <dbReference type="SAM" id="MobiDB-lite"/>
    </source>
</evidence>